<name>A0ABS8Z5J4_9PSEU</name>
<organism evidence="1 2">
    <name type="scientific">Kibdelosporangium philippinense</name>
    <dbReference type="NCBI Taxonomy" id="211113"/>
    <lineage>
        <taxon>Bacteria</taxon>
        <taxon>Bacillati</taxon>
        <taxon>Actinomycetota</taxon>
        <taxon>Actinomycetes</taxon>
        <taxon>Pseudonocardiales</taxon>
        <taxon>Pseudonocardiaceae</taxon>
        <taxon>Kibdelosporangium</taxon>
    </lineage>
</organism>
<comment type="caution">
    <text evidence="1">The sequence shown here is derived from an EMBL/GenBank/DDBJ whole genome shotgun (WGS) entry which is preliminary data.</text>
</comment>
<accession>A0ABS8Z5J4</accession>
<proteinExistence type="predicted"/>
<gene>
    <name evidence="1" type="ORF">LWC34_07665</name>
</gene>
<dbReference type="EMBL" id="JAJVCN010000001">
    <property type="protein sequence ID" value="MCE7002707.1"/>
    <property type="molecule type" value="Genomic_DNA"/>
</dbReference>
<keyword evidence="2" id="KW-1185">Reference proteome</keyword>
<evidence type="ECO:0000313" key="2">
    <source>
        <dbReference type="Proteomes" id="UP001521150"/>
    </source>
</evidence>
<protein>
    <submittedName>
        <fullName evidence="1">Uncharacterized protein</fullName>
    </submittedName>
</protein>
<dbReference type="RefSeq" id="WP_233724122.1">
    <property type="nucleotide sequence ID" value="NZ_JAJVCN010000001.1"/>
</dbReference>
<dbReference type="Proteomes" id="UP001521150">
    <property type="component" value="Unassembled WGS sequence"/>
</dbReference>
<evidence type="ECO:0000313" key="1">
    <source>
        <dbReference type="EMBL" id="MCE7002707.1"/>
    </source>
</evidence>
<reference evidence="1 2" key="1">
    <citation type="submission" date="2021-12" db="EMBL/GenBank/DDBJ databases">
        <title>Genome sequence of Kibdelosporangium philippinense ATCC 49844.</title>
        <authorList>
            <person name="Fedorov E.A."/>
            <person name="Omeragic M."/>
            <person name="Shalygina K.F."/>
            <person name="Maclea K.S."/>
        </authorList>
    </citation>
    <scope>NUCLEOTIDE SEQUENCE [LARGE SCALE GENOMIC DNA]</scope>
    <source>
        <strain evidence="1 2">ATCC 49844</strain>
    </source>
</reference>
<sequence>MLRAPIPLLVQYLLDDDLFPLSGMRAADAQLAGIYDPVSGIHRAVLPWTAQVRSGNAAGRRVLAAEMAILITCASLSLK</sequence>